<dbReference type="GO" id="GO:0008168">
    <property type="term" value="F:methyltransferase activity"/>
    <property type="evidence" value="ECO:0007669"/>
    <property type="project" value="UniProtKB-KW"/>
</dbReference>
<dbReference type="InterPro" id="IPR036974">
    <property type="entry name" value="PUA_sf"/>
</dbReference>
<evidence type="ECO:0000256" key="8">
    <source>
        <dbReference type="ARBA" id="ARBA00038091"/>
    </source>
</evidence>
<comment type="similarity">
    <text evidence="8">Belongs to the methyltransferase superfamily. RlmI family.</text>
</comment>
<accession>A0A3D8MBT2</accession>
<dbReference type="RefSeq" id="WP_115592351.1">
    <property type="nucleotide sequence ID" value="NZ_QRHA01000003.1"/>
</dbReference>
<dbReference type="PANTHER" id="PTHR42873">
    <property type="entry name" value="RIBOSOMAL RNA LARGE SUBUNIT METHYLTRANSFERASE"/>
    <property type="match status" value="1"/>
</dbReference>
<organism evidence="10 11">
    <name type="scientific">Alteromonas aestuariivivens</name>
    <dbReference type="NCBI Taxonomy" id="1938339"/>
    <lineage>
        <taxon>Bacteria</taxon>
        <taxon>Pseudomonadati</taxon>
        <taxon>Pseudomonadota</taxon>
        <taxon>Gammaproteobacteria</taxon>
        <taxon>Alteromonadales</taxon>
        <taxon>Alteromonadaceae</taxon>
        <taxon>Alteromonas/Salinimonas group</taxon>
        <taxon>Alteromonas</taxon>
    </lineage>
</organism>
<dbReference type="CDD" id="cd11572">
    <property type="entry name" value="RlmI_M_like"/>
    <property type="match status" value="1"/>
</dbReference>
<dbReference type="SUPFAM" id="SSF88697">
    <property type="entry name" value="PUA domain-like"/>
    <property type="match status" value="1"/>
</dbReference>
<evidence type="ECO:0000259" key="9">
    <source>
        <dbReference type="SMART" id="SM00359"/>
    </source>
</evidence>
<proteinExistence type="inferred from homology"/>
<dbReference type="GO" id="GO:0003723">
    <property type="term" value="F:RNA binding"/>
    <property type="evidence" value="ECO:0007669"/>
    <property type="project" value="UniProtKB-KW"/>
</dbReference>
<reference evidence="11" key="1">
    <citation type="submission" date="2018-08" db="EMBL/GenBank/DDBJ databases">
        <authorList>
            <person name="Zhang J."/>
            <person name="Du Z.-J."/>
        </authorList>
    </citation>
    <scope>NUCLEOTIDE SEQUENCE [LARGE SCALE GENOMIC DNA]</scope>
    <source>
        <strain evidence="11">KCTC 52655</strain>
    </source>
</reference>
<dbReference type="SUPFAM" id="SSF53335">
    <property type="entry name" value="S-adenosyl-L-methionine-dependent methyltransferases"/>
    <property type="match status" value="1"/>
</dbReference>
<keyword evidence="11" id="KW-1185">Reference proteome</keyword>
<evidence type="ECO:0000313" key="10">
    <source>
        <dbReference type="EMBL" id="RDV27449.1"/>
    </source>
</evidence>
<dbReference type="SMART" id="SM00359">
    <property type="entry name" value="PUA"/>
    <property type="match status" value="1"/>
</dbReference>
<evidence type="ECO:0000256" key="7">
    <source>
        <dbReference type="ARBA" id="ARBA00022884"/>
    </source>
</evidence>
<dbReference type="Proteomes" id="UP000256561">
    <property type="component" value="Unassembled WGS sequence"/>
</dbReference>
<comment type="subcellular location">
    <subcellularLocation>
        <location evidence="1">Cytoplasm</location>
    </subcellularLocation>
</comment>
<dbReference type="GO" id="GO:0006364">
    <property type="term" value="P:rRNA processing"/>
    <property type="evidence" value="ECO:0007669"/>
    <property type="project" value="UniProtKB-KW"/>
</dbReference>
<dbReference type="GO" id="GO:0032259">
    <property type="term" value="P:methylation"/>
    <property type="evidence" value="ECO:0007669"/>
    <property type="project" value="UniProtKB-KW"/>
</dbReference>
<dbReference type="PANTHER" id="PTHR42873:SF1">
    <property type="entry name" value="S-ADENOSYLMETHIONINE-DEPENDENT METHYLTRANSFERASE DOMAIN-CONTAINING PROTEIN"/>
    <property type="match status" value="1"/>
</dbReference>
<dbReference type="CDD" id="cd02440">
    <property type="entry name" value="AdoMet_MTases"/>
    <property type="match status" value="1"/>
</dbReference>
<evidence type="ECO:0000313" key="11">
    <source>
        <dbReference type="Proteomes" id="UP000256561"/>
    </source>
</evidence>
<keyword evidence="2" id="KW-0963">Cytoplasm</keyword>
<evidence type="ECO:0000256" key="5">
    <source>
        <dbReference type="ARBA" id="ARBA00022679"/>
    </source>
</evidence>
<feature type="domain" description="PUA" evidence="9">
    <location>
        <begin position="3"/>
        <end position="88"/>
    </location>
</feature>
<dbReference type="Gene3D" id="3.30.750.80">
    <property type="entry name" value="RNA methyltransferase domain (HRMD) like"/>
    <property type="match status" value="1"/>
</dbReference>
<name>A0A3D8MBT2_9ALTE</name>
<keyword evidence="4 10" id="KW-0489">Methyltransferase</keyword>
<dbReference type="Pfam" id="PF17785">
    <property type="entry name" value="PUA_3"/>
    <property type="match status" value="1"/>
</dbReference>
<dbReference type="PROSITE" id="PS50890">
    <property type="entry name" value="PUA"/>
    <property type="match status" value="1"/>
</dbReference>
<dbReference type="OrthoDB" id="9805492at2"/>
<dbReference type="CDD" id="cd21153">
    <property type="entry name" value="PUA_RlmI"/>
    <property type="match status" value="1"/>
</dbReference>
<dbReference type="InterPro" id="IPR019614">
    <property type="entry name" value="SAM-dep_methyl-trfase"/>
</dbReference>
<dbReference type="GO" id="GO:0005737">
    <property type="term" value="C:cytoplasm"/>
    <property type="evidence" value="ECO:0007669"/>
    <property type="project" value="UniProtKB-SubCell"/>
</dbReference>
<evidence type="ECO:0000256" key="3">
    <source>
        <dbReference type="ARBA" id="ARBA00022552"/>
    </source>
</evidence>
<dbReference type="InterPro" id="IPR029063">
    <property type="entry name" value="SAM-dependent_MTases_sf"/>
</dbReference>
<dbReference type="Pfam" id="PF10672">
    <property type="entry name" value="Methyltrans_SAM"/>
    <property type="match status" value="1"/>
</dbReference>
<dbReference type="AlphaFoldDB" id="A0A3D8MBT2"/>
<keyword evidence="3" id="KW-0698">rRNA processing</keyword>
<keyword evidence="6" id="KW-0949">S-adenosyl-L-methionine</keyword>
<keyword evidence="7" id="KW-0694">RNA-binding</keyword>
<dbReference type="InterPro" id="IPR002478">
    <property type="entry name" value="PUA"/>
</dbReference>
<dbReference type="InterPro" id="IPR041532">
    <property type="entry name" value="RlmI-like_PUA"/>
</dbReference>
<evidence type="ECO:0000256" key="2">
    <source>
        <dbReference type="ARBA" id="ARBA00022490"/>
    </source>
</evidence>
<dbReference type="Gene3D" id="3.40.50.150">
    <property type="entry name" value="Vaccinia Virus protein VP39"/>
    <property type="match status" value="1"/>
</dbReference>
<dbReference type="EMBL" id="QRHA01000003">
    <property type="protein sequence ID" value="RDV27449.1"/>
    <property type="molecule type" value="Genomic_DNA"/>
</dbReference>
<sequence>MSATAILAPNREKSLLRRHPWVFASAIAQIKGRCRAGDTIDVLSSDGKWLGRGAYSPESQIRVRIWTFNQQEVVDNGFFVRRMEQALALRQRLIAGSDTNAFRLIASESDGLPGVTIDVYNSVAVVQLLSAGADRQRSKIVWALNKVMPDLAVFERSDVDIRSKEGLQPVIQTLAGEPQKVVDITENGIKIKVDIEHGHKTGFYLDQRDSRAAAGRYARDAEVLNCFSYTGTFSCYALKGGARHVTNVDVSQPALDLAQQHLEMNGLDPQKCSMVNADVFETLRIYHREQRQFDMVILDPPKFVDSKASLNRAARGYKDINLYGIHAVKPGGLLLTFSCSGLMPGELFQKIVADAALDAGRTIKIIERLSQAKDHPVIGSFPEGYYLKGLVCEVTD</sequence>
<evidence type="ECO:0000256" key="4">
    <source>
        <dbReference type="ARBA" id="ARBA00022603"/>
    </source>
</evidence>
<gene>
    <name evidence="10" type="ORF">DXV75_05320</name>
</gene>
<dbReference type="InterPro" id="IPR015947">
    <property type="entry name" value="PUA-like_sf"/>
</dbReference>
<comment type="caution">
    <text evidence="10">The sequence shown here is derived from an EMBL/GenBank/DDBJ whole genome shotgun (WGS) entry which is preliminary data.</text>
</comment>
<dbReference type="Gene3D" id="2.30.130.10">
    <property type="entry name" value="PUA domain"/>
    <property type="match status" value="1"/>
</dbReference>
<keyword evidence="5 10" id="KW-0808">Transferase</keyword>
<evidence type="ECO:0000256" key="1">
    <source>
        <dbReference type="ARBA" id="ARBA00004496"/>
    </source>
</evidence>
<protein>
    <submittedName>
        <fullName evidence="10">Methyltransferase domain-containing protein</fullName>
    </submittedName>
</protein>
<evidence type="ECO:0000256" key="6">
    <source>
        <dbReference type="ARBA" id="ARBA00022691"/>
    </source>
</evidence>